<protein>
    <submittedName>
        <fullName evidence="1">Uncharacterized protein</fullName>
    </submittedName>
</protein>
<name>A0A835CE75_9FABA</name>
<accession>A0A835CE75</accession>
<dbReference type="Proteomes" id="UP000634136">
    <property type="component" value="Unassembled WGS sequence"/>
</dbReference>
<keyword evidence="2" id="KW-1185">Reference proteome</keyword>
<proteinExistence type="predicted"/>
<dbReference type="EMBL" id="JAAIUW010000004">
    <property type="protein sequence ID" value="KAF7835697.1"/>
    <property type="molecule type" value="Genomic_DNA"/>
</dbReference>
<dbReference type="AlphaFoldDB" id="A0A835CE75"/>
<organism evidence="1 2">
    <name type="scientific">Senna tora</name>
    <dbReference type="NCBI Taxonomy" id="362788"/>
    <lineage>
        <taxon>Eukaryota</taxon>
        <taxon>Viridiplantae</taxon>
        <taxon>Streptophyta</taxon>
        <taxon>Embryophyta</taxon>
        <taxon>Tracheophyta</taxon>
        <taxon>Spermatophyta</taxon>
        <taxon>Magnoliopsida</taxon>
        <taxon>eudicotyledons</taxon>
        <taxon>Gunneridae</taxon>
        <taxon>Pentapetalae</taxon>
        <taxon>rosids</taxon>
        <taxon>fabids</taxon>
        <taxon>Fabales</taxon>
        <taxon>Fabaceae</taxon>
        <taxon>Caesalpinioideae</taxon>
        <taxon>Cassia clade</taxon>
        <taxon>Senna</taxon>
    </lineage>
</organism>
<evidence type="ECO:0000313" key="1">
    <source>
        <dbReference type="EMBL" id="KAF7835697.1"/>
    </source>
</evidence>
<reference evidence="1" key="1">
    <citation type="submission" date="2020-09" db="EMBL/GenBank/DDBJ databases">
        <title>Genome-Enabled Discovery of Anthraquinone Biosynthesis in Senna tora.</title>
        <authorList>
            <person name="Kang S.-H."/>
            <person name="Pandey R.P."/>
            <person name="Lee C.-M."/>
            <person name="Sim J.-S."/>
            <person name="Jeong J.-T."/>
            <person name="Choi B.-S."/>
            <person name="Jung M."/>
            <person name="Ginzburg D."/>
            <person name="Zhao K."/>
            <person name="Won S.Y."/>
            <person name="Oh T.-J."/>
            <person name="Yu Y."/>
            <person name="Kim N.-H."/>
            <person name="Lee O.R."/>
            <person name="Lee T.-H."/>
            <person name="Bashyal P."/>
            <person name="Kim T.-S."/>
            <person name="Lee W.-H."/>
            <person name="Kawkins C."/>
            <person name="Kim C.-K."/>
            <person name="Kim J.S."/>
            <person name="Ahn B.O."/>
            <person name="Rhee S.Y."/>
            <person name="Sohng J.K."/>
        </authorList>
    </citation>
    <scope>NUCLEOTIDE SEQUENCE</scope>
    <source>
        <tissue evidence="1">Leaf</tissue>
    </source>
</reference>
<evidence type="ECO:0000313" key="2">
    <source>
        <dbReference type="Proteomes" id="UP000634136"/>
    </source>
</evidence>
<gene>
    <name evidence="1" type="ORF">G2W53_010556</name>
</gene>
<sequence>MTRTELFKVLCDRGLMYPRLGKIWMAPFPRLALDIIKGNQSKQKAVKAVTEGNSNAHLFNYIMNPFLHWISYSFTTRTPHSTPRVRLTNSQTFTGHWGLMALS</sequence>
<comment type="caution">
    <text evidence="1">The sequence shown here is derived from an EMBL/GenBank/DDBJ whole genome shotgun (WGS) entry which is preliminary data.</text>
</comment>